<dbReference type="Pfam" id="PF07811">
    <property type="entry name" value="TadE"/>
    <property type="match status" value="1"/>
</dbReference>
<feature type="domain" description="TadE-like" evidence="2">
    <location>
        <begin position="12"/>
        <end position="54"/>
    </location>
</feature>
<keyword evidence="1" id="KW-0472">Membrane</keyword>
<dbReference type="Proteomes" id="UP000198824">
    <property type="component" value="Unassembled WGS sequence"/>
</dbReference>
<proteinExistence type="predicted"/>
<dbReference type="InterPro" id="IPR012495">
    <property type="entry name" value="TadE-like_dom"/>
</dbReference>
<sequence length="191" mass="21111">MIGRKLRRDTRGATIVEMGFVILPLCLTLLVLFDFGYRMYAQAVLEGTLHRAARLATIGDKTPTQIDDFVKSQVKLFSKVYPPDIDKASYFQFSGVAKSEDENRNGVCEVGETYIDENKNGMWDNGSNSGNTGLGGSDDIVFYTVTLKFPRLVPLARFMGWSSTETVTANTVLRNQPYGAQAQLPSPIPCP</sequence>
<evidence type="ECO:0000259" key="2">
    <source>
        <dbReference type="Pfam" id="PF07811"/>
    </source>
</evidence>
<dbReference type="EMBL" id="FOZG01000001">
    <property type="protein sequence ID" value="SFR79022.1"/>
    <property type="molecule type" value="Genomic_DNA"/>
</dbReference>
<dbReference type="OrthoDB" id="7306064at2"/>
<organism evidence="3 4">
    <name type="scientific">Sphingomonas jatrophae</name>
    <dbReference type="NCBI Taxonomy" id="1166337"/>
    <lineage>
        <taxon>Bacteria</taxon>
        <taxon>Pseudomonadati</taxon>
        <taxon>Pseudomonadota</taxon>
        <taxon>Alphaproteobacteria</taxon>
        <taxon>Sphingomonadales</taxon>
        <taxon>Sphingomonadaceae</taxon>
        <taxon>Sphingomonas</taxon>
    </lineage>
</organism>
<reference evidence="3 4" key="1">
    <citation type="submission" date="2016-10" db="EMBL/GenBank/DDBJ databases">
        <authorList>
            <person name="de Groot N.N."/>
        </authorList>
    </citation>
    <scope>NUCLEOTIDE SEQUENCE [LARGE SCALE GENOMIC DNA]</scope>
    <source>
        <strain evidence="3 4">S5-249</strain>
    </source>
</reference>
<keyword evidence="4" id="KW-1185">Reference proteome</keyword>
<feature type="transmembrane region" description="Helical" evidence="1">
    <location>
        <begin position="12"/>
        <end position="33"/>
    </location>
</feature>
<dbReference type="AlphaFoldDB" id="A0A1I6JJA9"/>
<evidence type="ECO:0000256" key="1">
    <source>
        <dbReference type="SAM" id="Phobius"/>
    </source>
</evidence>
<accession>A0A1I6JJA9</accession>
<protein>
    <submittedName>
        <fullName evidence="3">TadE-like protein</fullName>
    </submittedName>
</protein>
<keyword evidence="1" id="KW-0812">Transmembrane</keyword>
<evidence type="ECO:0000313" key="4">
    <source>
        <dbReference type="Proteomes" id="UP000198824"/>
    </source>
</evidence>
<evidence type="ECO:0000313" key="3">
    <source>
        <dbReference type="EMBL" id="SFR79022.1"/>
    </source>
</evidence>
<keyword evidence="1" id="KW-1133">Transmembrane helix</keyword>
<dbReference type="RefSeq" id="WP_093309760.1">
    <property type="nucleotide sequence ID" value="NZ_FOZG01000001.1"/>
</dbReference>
<dbReference type="STRING" id="1166337.SAMN05192580_0342"/>
<name>A0A1I6JJA9_9SPHN</name>
<gene>
    <name evidence="3" type="ORF">SAMN05192580_0342</name>
</gene>